<feature type="transmembrane region" description="Helical" evidence="9">
    <location>
        <begin position="125"/>
        <end position="149"/>
    </location>
</feature>
<evidence type="ECO:0000256" key="9">
    <source>
        <dbReference type="RuleBase" id="RU363043"/>
    </source>
</evidence>
<evidence type="ECO:0000256" key="5">
    <source>
        <dbReference type="ARBA" id="ARBA00022592"/>
    </source>
</evidence>
<dbReference type="PANTHER" id="PTHR42922:SF1">
    <property type="entry name" value="PHOSPHATE TRANSPORT SYSTEM PERMEASE PROTEIN PSTA"/>
    <property type="match status" value="1"/>
</dbReference>
<keyword evidence="4 9" id="KW-1003">Cell membrane</keyword>
<dbReference type="NCBIfam" id="TIGR00974">
    <property type="entry name" value="3a0107s02c"/>
    <property type="match status" value="1"/>
</dbReference>
<evidence type="ECO:0000259" key="10">
    <source>
        <dbReference type="PROSITE" id="PS50928"/>
    </source>
</evidence>
<dbReference type="InterPro" id="IPR035906">
    <property type="entry name" value="MetI-like_sf"/>
</dbReference>
<dbReference type="GO" id="GO:0005886">
    <property type="term" value="C:plasma membrane"/>
    <property type="evidence" value="ECO:0007669"/>
    <property type="project" value="UniProtKB-SubCell"/>
</dbReference>
<evidence type="ECO:0000256" key="4">
    <source>
        <dbReference type="ARBA" id="ARBA00022475"/>
    </source>
</evidence>
<proteinExistence type="inferred from homology"/>
<gene>
    <name evidence="11" type="ORF">AVDCRST_MAG84-4932</name>
</gene>
<dbReference type="Gene3D" id="1.10.3720.10">
    <property type="entry name" value="MetI-like"/>
    <property type="match status" value="1"/>
</dbReference>
<evidence type="ECO:0000256" key="2">
    <source>
        <dbReference type="ARBA" id="ARBA00007069"/>
    </source>
</evidence>
<dbReference type="Pfam" id="PF00528">
    <property type="entry name" value="BPD_transp_1"/>
    <property type="match status" value="1"/>
</dbReference>
<dbReference type="CDD" id="cd06261">
    <property type="entry name" value="TM_PBP2"/>
    <property type="match status" value="1"/>
</dbReference>
<dbReference type="GO" id="GO:0005315">
    <property type="term" value="F:phosphate transmembrane transporter activity"/>
    <property type="evidence" value="ECO:0007669"/>
    <property type="project" value="InterPro"/>
</dbReference>
<dbReference type="GO" id="GO:0035435">
    <property type="term" value="P:phosphate ion transmembrane transport"/>
    <property type="evidence" value="ECO:0007669"/>
    <property type="project" value="InterPro"/>
</dbReference>
<dbReference type="InterPro" id="IPR000515">
    <property type="entry name" value="MetI-like"/>
</dbReference>
<name>A0A6J4N6F3_9CYAN</name>
<feature type="transmembrane region" description="Helical" evidence="9">
    <location>
        <begin position="202"/>
        <end position="223"/>
    </location>
</feature>
<organism evidence="11">
    <name type="scientific">uncultured Microcoleus sp</name>
    <dbReference type="NCBI Taxonomy" id="259945"/>
    <lineage>
        <taxon>Bacteria</taxon>
        <taxon>Bacillati</taxon>
        <taxon>Cyanobacteriota</taxon>
        <taxon>Cyanophyceae</taxon>
        <taxon>Oscillatoriophycideae</taxon>
        <taxon>Oscillatoriales</taxon>
        <taxon>Microcoleaceae</taxon>
        <taxon>Microcoleus</taxon>
        <taxon>environmental samples</taxon>
    </lineage>
</organism>
<feature type="transmembrane region" description="Helical" evidence="9">
    <location>
        <begin position="298"/>
        <end position="320"/>
    </location>
</feature>
<keyword evidence="7 9" id="KW-1133">Transmembrane helix</keyword>
<keyword evidence="3" id="KW-0813">Transport</keyword>
<dbReference type="PANTHER" id="PTHR42922">
    <property type="entry name" value="PHOSPHATE TRANSPORT SYSTEM PERMEASE PROTEIN PSTA"/>
    <property type="match status" value="1"/>
</dbReference>
<dbReference type="PROSITE" id="PS50928">
    <property type="entry name" value="ABC_TM1"/>
    <property type="match status" value="1"/>
</dbReference>
<feature type="transmembrane region" description="Helical" evidence="9">
    <location>
        <begin position="34"/>
        <end position="55"/>
    </location>
</feature>
<evidence type="ECO:0000256" key="6">
    <source>
        <dbReference type="ARBA" id="ARBA00022692"/>
    </source>
</evidence>
<accession>A0A6J4N6F3</accession>
<reference evidence="11" key="1">
    <citation type="submission" date="2020-02" db="EMBL/GenBank/DDBJ databases">
        <authorList>
            <person name="Meier V. D."/>
        </authorList>
    </citation>
    <scope>NUCLEOTIDE SEQUENCE</scope>
    <source>
        <strain evidence="11">AVDCRST_MAG84</strain>
    </source>
</reference>
<keyword evidence="5" id="KW-0592">Phosphate transport</keyword>
<evidence type="ECO:0000256" key="1">
    <source>
        <dbReference type="ARBA" id="ARBA00004651"/>
    </source>
</evidence>
<dbReference type="InterPro" id="IPR051408">
    <property type="entry name" value="Phosphate_transprt_permease"/>
</dbReference>
<protein>
    <recommendedName>
        <fullName evidence="9">Phosphate transport system permease protein PstA</fullName>
    </recommendedName>
</protein>
<comment type="subcellular location">
    <subcellularLocation>
        <location evidence="1 9">Cell membrane</location>
        <topology evidence="1 9">Multi-pass membrane protein</topology>
    </subcellularLocation>
</comment>
<evidence type="ECO:0000313" key="11">
    <source>
        <dbReference type="EMBL" id="CAA9378888.1"/>
    </source>
</evidence>
<evidence type="ECO:0000256" key="8">
    <source>
        <dbReference type="ARBA" id="ARBA00023136"/>
    </source>
</evidence>
<dbReference type="AlphaFoldDB" id="A0A6J4N6F3"/>
<dbReference type="InterPro" id="IPR005672">
    <property type="entry name" value="Phosphate_PstA"/>
</dbReference>
<keyword evidence="6 9" id="KW-0812">Transmembrane</keyword>
<dbReference type="SUPFAM" id="SSF161098">
    <property type="entry name" value="MetI-like"/>
    <property type="match status" value="1"/>
</dbReference>
<evidence type="ECO:0000256" key="3">
    <source>
        <dbReference type="ARBA" id="ARBA00022448"/>
    </source>
</evidence>
<feature type="domain" description="ABC transmembrane type-1" evidence="10">
    <location>
        <begin position="87"/>
        <end position="317"/>
    </location>
</feature>
<feature type="transmembrane region" description="Helical" evidence="9">
    <location>
        <begin position="86"/>
        <end position="113"/>
    </location>
</feature>
<dbReference type="EMBL" id="CADCTZ010001097">
    <property type="protein sequence ID" value="CAA9378888.1"/>
    <property type="molecule type" value="Genomic_DNA"/>
</dbReference>
<comment type="similarity">
    <text evidence="2 9">Belongs to the binding-protein-dependent transport system permease family. CysTW subfamily.</text>
</comment>
<sequence length="328" mass="34752">MTQAQKLDSNSILDAEINNPLSLSRTFFSRGMTVIAFALTALALLPLFAILYKILGEGLTHLSWEVLVSLPAPVGVEDQPNGFANAILGTTLMVGIATLISVPIGVMTGIFVSEFGRENKAIANSIRFITVILSSVPSIVVGVFSYALIVVTTKAFSSLAGGFALGIIMLPVVALTTEQALKLVPTSYRLASAGLGGGRFQTMFRIIIPSALPTITTGILLAASRAAGETAPLIVTALSSQFWPPLVDKLGEIMQSPIGAETISKLKEIPETLLTPTPSMSVLIYSYASSPYKEQNELAWTAASVLLGMVLIASVASRTVTRKRLQNR</sequence>
<feature type="transmembrane region" description="Helical" evidence="9">
    <location>
        <begin position="155"/>
        <end position="181"/>
    </location>
</feature>
<evidence type="ECO:0000256" key="7">
    <source>
        <dbReference type="ARBA" id="ARBA00022989"/>
    </source>
</evidence>
<keyword evidence="8 9" id="KW-0472">Membrane</keyword>